<dbReference type="PANTHER" id="PTHR45992">
    <property type="entry name" value="EUKARYOTIC ELONGATION FACTOR 2 KINASE-RELATED"/>
    <property type="match status" value="1"/>
</dbReference>
<dbReference type="InterPro" id="IPR004166">
    <property type="entry name" value="a-kinase_dom"/>
</dbReference>
<gene>
    <name evidence="8" type="ORF">D9757_009319</name>
</gene>
<keyword evidence="4" id="KW-0418">Kinase</keyword>
<dbReference type="PROSITE" id="PS51158">
    <property type="entry name" value="ALPHA_KINASE"/>
    <property type="match status" value="1"/>
</dbReference>
<dbReference type="OrthoDB" id="301415at2759"/>
<name>A0A8H5M0C1_9AGAR</name>
<reference evidence="8 9" key="1">
    <citation type="journal article" date="2020" name="ISME J.">
        <title>Uncovering the hidden diversity of litter-decomposition mechanisms in mushroom-forming fungi.</title>
        <authorList>
            <person name="Floudas D."/>
            <person name="Bentzer J."/>
            <person name="Ahren D."/>
            <person name="Johansson T."/>
            <person name="Persson P."/>
            <person name="Tunlid A."/>
        </authorList>
    </citation>
    <scope>NUCLEOTIDE SEQUENCE [LARGE SCALE GENOMIC DNA]</scope>
    <source>
        <strain evidence="8 9">CBS 406.79</strain>
    </source>
</reference>
<dbReference type="SMART" id="SM00811">
    <property type="entry name" value="Alpha_kinase"/>
    <property type="match status" value="1"/>
</dbReference>
<dbReference type="InterPro" id="IPR051852">
    <property type="entry name" value="Alpha-type_PK"/>
</dbReference>
<evidence type="ECO:0000256" key="5">
    <source>
        <dbReference type="ARBA" id="ARBA00022840"/>
    </source>
</evidence>
<dbReference type="EMBL" id="JAACJN010000092">
    <property type="protein sequence ID" value="KAF5376162.1"/>
    <property type="molecule type" value="Genomic_DNA"/>
</dbReference>
<comment type="caution">
    <text evidence="8">The sequence shown here is derived from an EMBL/GenBank/DDBJ whole genome shotgun (WGS) entry which is preliminary data.</text>
</comment>
<dbReference type="PANTHER" id="PTHR45992:SF11">
    <property type="entry name" value="ALPHA-TYPE PROTEIN KINASE DOMAIN-CONTAINING PROTEIN"/>
    <property type="match status" value="1"/>
</dbReference>
<keyword evidence="2" id="KW-0808">Transferase</keyword>
<dbReference type="AlphaFoldDB" id="A0A8H5M0C1"/>
<keyword evidence="9" id="KW-1185">Reference proteome</keyword>
<evidence type="ECO:0000256" key="4">
    <source>
        <dbReference type="ARBA" id="ARBA00022777"/>
    </source>
</evidence>
<evidence type="ECO:0000256" key="6">
    <source>
        <dbReference type="SAM" id="MobiDB-lite"/>
    </source>
</evidence>
<feature type="region of interest" description="Disordered" evidence="6">
    <location>
        <begin position="473"/>
        <end position="517"/>
    </location>
</feature>
<feature type="compositionally biased region" description="Basic and acidic residues" evidence="6">
    <location>
        <begin position="492"/>
        <end position="517"/>
    </location>
</feature>
<evidence type="ECO:0000256" key="2">
    <source>
        <dbReference type="ARBA" id="ARBA00022679"/>
    </source>
</evidence>
<accession>A0A8H5M0C1</accession>
<dbReference type="GO" id="GO:0005524">
    <property type="term" value="F:ATP binding"/>
    <property type="evidence" value="ECO:0007669"/>
    <property type="project" value="UniProtKB-KW"/>
</dbReference>
<protein>
    <recommendedName>
        <fullName evidence="7">Alpha-type protein kinase domain-containing protein</fullName>
    </recommendedName>
</protein>
<evidence type="ECO:0000256" key="3">
    <source>
        <dbReference type="ARBA" id="ARBA00022741"/>
    </source>
</evidence>
<keyword evidence="3" id="KW-0547">Nucleotide-binding</keyword>
<evidence type="ECO:0000259" key="7">
    <source>
        <dbReference type="PROSITE" id="PS51158"/>
    </source>
</evidence>
<feature type="domain" description="Alpha-type protein kinase" evidence="7">
    <location>
        <begin position="251"/>
        <end position="475"/>
    </location>
</feature>
<evidence type="ECO:0000256" key="1">
    <source>
        <dbReference type="ARBA" id="ARBA00022527"/>
    </source>
</evidence>
<dbReference type="Pfam" id="PF02816">
    <property type="entry name" value="Alpha_kinase"/>
    <property type="match status" value="1"/>
</dbReference>
<dbReference type="InterPro" id="IPR011009">
    <property type="entry name" value="Kinase-like_dom_sf"/>
</dbReference>
<proteinExistence type="predicted"/>
<dbReference type="Proteomes" id="UP000518752">
    <property type="component" value="Unassembled WGS sequence"/>
</dbReference>
<keyword evidence="1" id="KW-0723">Serine/threonine-protein kinase</keyword>
<sequence length="517" mass="57830">MQRMKSIRTNLQSGMATATVQQIQAREQAVRGSNKFYNIHTAAMFLGKPSKFTHNLGIFTLMYRDGLGVYMDEIKQQMLNMVNAEWNSNGMHDKIERSEASIRFHKNRHPLDGSEHKNLEEFYLQHSTPNVAHIYVNNLPTGIKVSKSAQERTLYLELAIDYTAYNRRTSAALQPNRTSSLNFVEGRKRSLSSSTMSLQAKRGKSILSLKSRLGGVSLRSSYKTPENLDEHDFTVHMPSHTVFERIDVDIDAEYRINLRLNSDVGMLQGYIDDKPFAQGGMKIVFKLQKNYKLLSLDAGRLEQCRGFLKEFYEHAANKGVDKIHEQITVSECFLLREAGGHPPSQASGIKILAGDHIGPTEGMTWLVEPSRSTMVTKFTGTLSHGRNYIADLLSDTIHAFLHFVYAVTNGNLVFADLQGTWTSTGGKNVFVIFDPMTHTLKASSGAGDHGQKGIDSFAEDHVCGPVCEALQLNAEESSSEPSEIEESGSQTDRQRQGRKRWDPVHDDAKGKGKDLAK</sequence>
<dbReference type="Gene3D" id="3.20.200.10">
    <property type="entry name" value="MHCK/EF2 kinase"/>
    <property type="match status" value="1"/>
</dbReference>
<keyword evidence="5" id="KW-0067">ATP-binding</keyword>
<organism evidence="8 9">
    <name type="scientific">Collybiopsis confluens</name>
    <dbReference type="NCBI Taxonomy" id="2823264"/>
    <lineage>
        <taxon>Eukaryota</taxon>
        <taxon>Fungi</taxon>
        <taxon>Dikarya</taxon>
        <taxon>Basidiomycota</taxon>
        <taxon>Agaricomycotina</taxon>
        <taxon>Agaricomycetes</taxon>
        <taxon>Agaricomycetidae</taxon>
        <taxon>Agaricales</taxon>
        <taxon>Marasmiineae</taxon>
        <taxon>Omphalotaceae</taxon>
        <taxon>Collybiopsis</taxon>
    </lineage>
</organism>
<dbReference type="GO" id="GO:0004674">
    <property type="term" value="F:protein serine/threonine kinase activity"/>
    <property type="evidence" value="ECO:0007669"/>
    <property type="project" value="UniProtKB-KW"/>
</dbReference>
<evidence type="ECO:0000313" key="8">
    <source>
        <dbReference type="EMBL" id="KAF5376162.1"/>
    </source>
</evidence>
<dbReference type="SUPFAM" id="SSF56112">
    <property type="entry name" value="Protein kinase-like (PK-like)"/>
    <property type="match status" value="1"/>
</dbReference>
<dbReference type="CDD" id="cd04515">
    <property type="entry name" value="Alpha_kinase"/>
    <property type="match status" value="1"/>
</dbReference>
<evidence type="ECO:0000313" key="9">
    <source>
        <dbReference type="Proteomes" id="UP000518752"/>
    </source>
</evidence>